<organism evidence="1 2">
    <name type="scientific">Sphingomonas naasensis</name>
    <dbReference type="NCBI Taxonomy" id="1344951"/>
    <lineage>
        <taxon>Bacteria</taxon>
        <taxon>Pseudomonadati</taxon>
        <taxon>Pseudomonadota</taxon>
        <taxon>Alphaproteobacteria</taxon>
        <taxon>Sphingomonadales</taxon>
        <taxon>Sphingomonadaceae</taxon>
        <taxon>Sphingomonas</taxon>
    </lineage>
</organism>
<accession>A0A4S1W6Q4</accession>
<dbReference type="OrthoDB" id="517253at2"/>
<keyword evidence="2" id="KW-1185">Reference proteome</keyword>
<evidence type="ECO:0000313" key="1">
    <source>
        <dbReference type="EMBL" id="TGX38308.1"/>
    </source>
</evidence>
<gene>
    <name evidence="1" type="ORF">E5A74_19090</name>
</gene>
<name>A0A4S1W6Q4_9SPHN</name>
<reference evidence="1 2" key="1">
    <citation type="submission" date="2019-04" db="EMBL/GenBank/DDBJ databases">
        <title>Sphingomonas psychrotolerans sp. nov., isolated from soil in the Tianshan Mountains, Xinjiang, China.</title>
        <authorList>
            <person name="Luo Y."/>
            <person name="Sheng H."/>
        </authorList>
    </citation>
    <scope>NUCLEOTIDE SEQUENCE [LARGE SCALE GENOMIC DNA]</scope>
    <source>
        <strain evidence="1 2">KIS18-15</strain>
    </source>
</reference>
<dbReference type="AlphaFoldDB" id="A0A4S1W6Q4"/>
<protein>
    <submittedName>
        <fullName evidence="1">Uncharacterized protein</fullName>
    </submittedName>
</protein>
<dbReference type="RefSeq" id="WP_135987212.1">
    <property type="nucleotide sequence ID" value="NZ_JAASQM010000003.1"/>
</dbReference>
<dbReference type="EMBL" id="SRXU01000010">
    <property type="protein sequence ID" value="TGX38308.1"/>
    <property type="molecule type" value="Genomic_DNA"/>
</dbReference>
<proteinExistence type="predicted"/>
<dbReference type="Proteomes" id="UP000309848">
    <property type="component" value="Unassembled WGS sequence"/>
</dbReference>
<comment type="caution">
    <text evidence="1">The sequence shown here is derived from an EMBL/GenBank/DDBJ whole genome shotgun (WGS) entry which is preliminary data.</text>
</comment>
<evidence type="ECO:0000313" key="2">
    <source>
        <dbReference type="Proteomes" id="UP000309848"/>
    </source>
</evidence>
<sequence length="258" mass="27909">MPAATPDAWKLESFLDSLIVELDRAQDTLSVKGVTRKLTYAVQDVAMDLFVFPRFEDGRLRFNVAKPGEEGASKISFSLGSITDRQIQESGNRPPIEDDIALDDVEDLPPEVKASLQQVGVRSARDVERLSERQVDVGKLVADKTDGTARVGYGDLAAIINKARRRQNAPRVAGLSLGRHDQKLAIAIEGENLAVAPVAGFPLAFINDRAVDVVEAGPGRLRLALDRDQLGAGDNMVRIALDPYAVVDFAVVGPEALQ</sequence>